<comment type="caution">
    <text evidence="2">The sequence shown here is derived from an EMBL/GenBank/DDBJ whole genome shotgun (WGS) entry which is preliminary data.</text>
</comment>
<gene>
    <name evidence="2" type="ORF">A6R68_22121</name>
</gene>
<dbReference type="Gene3D" id="3.10.100.10">
    <property type="entry name" value="Mannose-Binding Protein A, subunit A"/>
    <property type="match status" value="1"/>
</dbReference>
<protein>
    <recommendedName>
        <fullName evidence="1">C-type lectin domain-containing protein</fullName>
    </recommendedName>
</protein>
<name>A0A1A6HML7_NEOLE</name>
<dbReference type="InterPro" id="IPR016186">
    <property type="entry name" value="C-type_lectin-like/link_sf"/>
</dbReference>
<keyword evidence="3" id="KW-1185">Reference proteome</keyword>
<dbReference type="PANTHER" id="PTHR46329:SF1">
    <property type="entry name" value="KILLER CELL LECTIN-LIKE RECEPTOR 2"/>
    <property type="match status" value="1"/>
</dbReference>
<feature type="non-terminal residue" evidence="2">
    <location>
        <position position="1"/>
    </location>
</feature>
<accession>A0A1A6HML7</accession>
<dbReference type="InterPro" id="IPR016187">
    <property type="entry name" value="CTDL_fold"/>
</dbReference>
<dbReference type="InterPro" id="IPR001304">
    <property type="entry name" value="C-type_lectin-like"/>
</dbReference>
<dbReference type="Pfam" id="PF00059">
    <property type="entry name" value="Lectin_C"/>
    <property type="match status" value="1"/>
</dbReference>
<dbReference type="OrthoDB" id="2142683at2759"/>
<proteinExistence type="predicted"/>
<dbReference type="EMBL" id="LZPO01018483">
    <property type="protein sequence ID" value="OBS79678.1"/>
    <property type="molecule type" value="Genomic_DNA"/>
</dbReference>
<dbReference type="Proteomes" id="UP000092124">
    <property type="component" value="Unassembled WGS sequence"/>
</dbReference>
<evidence type="ECO:0000259" key="1">
    <source>
        <dbReference type="PROSITE" id="PS50041"/>
    </source>
</evidence>
<organism evidence="2 3">
    <name type="scientific">Neotoma lepida</name>
    <name type="common">Desert woodrat</name>
    <dbReference type="NCBI Taxonomy" id="56216"/>
    <lineage>
        <taxon>Eukaryota</taxon>
        <taxon>Metazoa</taxon>
        <taxon>Chordata</taxon>
        <taxon>Craniata</taxon>
        <taxon>Vertebrata</taxon>
        <taxon>Euteleostomi</taxon>
        <taxon>Mammalia</taxon>
        <taxon>Eutheria</taxon>
        <taxon>Euarchontoglires</taxon>
        <taxon>Glires</taxon>
        <taxon>Rodentia</taxon>
        <taxon>Myomorpha</taxon>
        <taxon>Muroidea</taxon>
        <taxon>Cricetidae</taxon>
        <taxon>Neotominae</taxon>
        <taxon>Neotoma</taxon>
    </lineage>
</organism>
<dbReference type="AlphaFoldDB" id="A0A1A6HML7"/>
<evidence type="ECO:0000313" key="3">
    <source>
        <dbReference type="Proteomes" id="UP000092124"/>
    </source>
</evidence>
<reference evidence="2 3" key="1">
    <citation type="submission" date="2016-06" db="EMBL/GenBank/DDBJ databases">
        <title>The Draft Genome Sequence and Annotation of the Desert Woodrat Neotoma lepida.</title>
        <authorList>
            <person name="Campbell M."/>
            <person name="Oakeson K.F."/>
            <person name="Yandell M."/>
            <person name="Halpert J.R."/>
            <person name="Dearing D."/>
        </authorList>
    </citation>
    <scope>NUCLEOTIDE SEQUENCE [LARGE SCALE GENOMIC DNA]</scope>
    <source>
        <strain evidence="2">417</strain>
        <tissue evidence="2">Liver</tissue>
    </source>
</reference>
<dbReference type="STRING" id="56216.A0A1A6HML7"/>
<dbReference type="InterPro" id="IPR052013">
    <property type="entry name" value="Mouse_KLRs"/>
</dbReference>
<evidence type="ECO:0000313" key="2">
    <source>
        <dbReference type="EMBL" id="OBS79678.1"/>
    </source>
</evidence>
<dbReference type="SUPFAM" id="SSF56436">
    <property type="entry name" value="C-type lectin-like"/>
    <property type="match status" value="1"/>
</dbReference>
<feature type="non-terminal residue" evidence="2">
    <location>
        <position position="112"/>
    </location>
</feature>
<feature type="domain" description="C-type lectin" evidence="1">
    <location>
        <begin position="1"/>
        <end position="71"/>
    </location>
</feature>
<dbReference type="PANTHER" id="PTHR46329">
    <property type="entry name" value="KILLER CELL LECTIN-LIKE RECEPTOR 2"/>
    <property type="match status" value="1"/>
</dbReference>
<sequence>KFLQLQIKPNNYWIGLSYNTSKSKWQRIGDVPSKLDLNISNFNPKAGSCAFLSKTRLDNDSCDKSYTCICEKRLDKFPDSLSTKRQRFPSWTTSTLGSCFETPSDFYCSVQT</sequence>
<dbReference type="PROSITE" id="PS50041">
    <property type="entry name" value="C_TYPE_LECTIN_2"/>
    <property type="match status" value="1"/>
</dbReference>